<name>A0ABM8V746_THEXY</name>
<dbReference type="PANTHER" id="PTHR48111:SF40">
    <property type="entry name" value="PHOSPHATE REGULON TRANSCRIPTIONAL REGULATORY PROTEIN PHOB"/>
    <property type="match status" value="1"/>
</dbReference>
<evidence type="ECO:0000256" key="7">
    <source>
        <dbReference type="PROSITE-ProRule" id="PRU01091"/>
    </source>
</evidence>
<dbReference type="PANTHER" id="PTHR48111">
    <property type="entry name" value="REGULATOR OF RPOS"/>
    <property type="match status" value="1"/>
</dbReference>
<feature type="domain" description="OmpR/PhoB-type" evidence="9">
    <location>
        <begin position="132"/>
        <end position="231"/>
    </location>
</feature>
<dbReference type="PROSITE" id="PS51755">
    <property type="entry name" value="OMPR_PHOB"/>
    <property type="match status" value="1"/>
</dbReference>
<keyword evidence="3" id="KW-0805">Transcription regulation</keyword>
<keyword evidence="11" id="KW-1185">Reference proteome</keyword>
<evidence type="ECO:0000259" key="8">
    <source>
        <dbReference type="PROSITE" id="PS50110"/>
    </source>
</evidence>
<dbReference type="Gene3D" id="6.10.250.690">
    <property type="match status" value="1"/>
</dbReference>
<evidence type="ECO:0000259" key="9">
    <source>
        <dbReference type="PROSITE" id="PS51755"/>
    </source>
</evidence>
<comment type="caution">
    <text evidence="10">The sequence shown here is derived from an EMBL/GenBank/DDBJ whole genome shotgun (WGS) entry which is preliminary data.</text>
</comment>
<gene>
    <name evidence="10" type="primary">txxe 3070-gtcR</name>
    <name evidence="10" type="ORF">TXXE_15430</name>
</gene>
<dbReference type="SUPFAM" id="SSF52172">
    <property type="entry name" value="CheY-like"/>
    <property type="match status" value="1"/>
</dbReference>
<organism evidence="10 11">
    <name type="scientific">Thermobacillus xylanilyticus</name>
    <dbReference type="NCBI Taxonomy" id="76633"/>
    <lineage>
        <taxon>Bacteria</taxon>
        <taxon>Bacillati</taxon>
        <taxon>Bacillota</taxon>
        <taxon>Bacilli</taxon>
        <taxon>Bacillales</taxon>
        <taxon>Paenibacillaceae</taxon>
        <taxon>Thermobacillus</taxon>
    </lineage>
</organism>
<sequence>MRKKILIADDEPDIIELLRIFLESEQFELIEAHDGQAAWELIERHQVDLAVIDIMMPRMDGFQLIQQIRKACKMPIIILSARNEDVDKIKGLGIGADDYMTKPFNPLECVARIKAQLRRYYEFNDSGAGDADAVTSIGGLTLDHRACLLYKRGQPVALSATEYKLLKMFTDEPGRIFTKKQIFERVWGDTYIADDNTIMVQISRLRDKIEDNPRSPVYLKNIRGLGYRFAKREELDEQTK</sequence>
<evidence type="ECO:0000256" key="4">
    <source>
        <dbReference type="ARBA" id="ARBA00023125"/>
    </source>
</evidence>
<dbReference type="CDD" id="cd00383">
    <property type="entry name" value="trans_reg_C"/>
    <property type="match status" value="1"/>
</dbReference>
<dbReference type="InterPro" id="IPR036388">
    <property type="entry name" value="WH-like_DNA-bd_sf"/>
</dbReference>
<dbReference type="Pfam" id="PF00486">
    <property type="entry name" value="Trans_reg_C"/>
    <property type="match status" value="1"/>
</dbReference>
<dbReference type="Proteomes" id="UP000681526">
    <property type="component" value="Unassembled WGS sequence"/>
</dbReference>
<evidence type="ECO:0000256" key="1">
    <source>
        <dbReference type="ARBA" id="ARBA00022553"/>
    </source>
</evidence>
<dbReference type="InterPro" id="IPR039420">
    <property type="entry name" value="WalR-like"/>
</dbReference>
<dbReference type="InterPro" id="IPR001867">
    <property type="entry name" value="OmpR/PhoB-type_DNA-bd"/>
</dbReference>
<dbReference type="SMART" id="SM00448">
    <property type="entry name" value="REC"/>
    <property type="match status" value="1"/>
</dbReference>
<dbReference type="RefSeq" id="WP_015253672.1">
    <property type="nucleotide sequence ID" value="NZ_CAJRAY010000080.1"/>
</dbReference>
<dbReference type="Pfam" id="PF00072">
    <property type="entry name" value="Response_reg"/>
    <property type="match status" value="1"/>
</dbReference>
<dbReference type="SMART" id="SM00862">
    <property type="entry name" value="Trans_reg_C"/>
    <property type="match status" value="1"/>
</dbReference>
<accession>A0ABM8V746</accession>
<protein>
    <submittedName>
        <fullName evidence="10">Response regulator gtcR</fullName>
    </submittedName>
</protein>
<evidence type="ECO:0000313" key="10">
    <source>
        <dbReference type="EMBL" id="CAG5091285.1"/>
    </source>
</evidence>
<dbReference type="Gene3D" id="1.10.10.10">
    <property type="entry name" value="Winged helix-like DNA-binding domain superfamily/Winged helix DNA-binding domain"/>
    <property type="match status" value="1"/>
</dbReference>
<evidence type="ECO:0000313" key="11">
    <source>
        <dbReference type="Proteomes" id="UP000681526"/>
    </source>
</evidence>
<dbReference type="CDD" id="cd17574">
    <property type="entry name" value="REC_OmpR"/>
    <property type="match status" value="1"/>
</dbReference>
<feature type="DNA-binding region" description="OmpR/PhoB-type" evidence="7">
    <location>
        <begin position="132"/>
        <end position="231"/>
    </location>
</feature>
<reference evidence="10 11" key="1">
    <citation type="submission" date="2021-04" db="EMBL/GenBank/DDBJ databases">
        <authorList>
            <person name="Rakotoarivonina H."/>
        </authorList>
    </citation>
    <scope>NUCLEOTIDE SEQUENCE [LARGE SCALE GENOMIC DNA]</scope>
    <source>
        <strain evidence="10 11">XE</strain>
    </source>
</reference>
<keyword evidence="4 7" id="KW-0238">DNA-binding</keyword>
<evidence type="ECO:0000256" key="6">
    <source>
        <dbReference type="PROSITE-ProRule" id="PRU00169"/>
    </source>
</evidence>
<proteinExistence type="predicted"/>
<dbReference type="EMBL" id="CAJRAY010000080">
    <property type="protein sequence ID" value="CAG5091285.1"/>
    <property type="molecule type" value="Genomic_DNA"/>
</dbReference>
<keyword evidence="5" id="KW-0804">Transcription</keyword>
<dbReference type="SUPFAM" id="SSF46894">
    <property type="entry name" value="C-terminal effector domain of the bipartite response regulators"/>
    <property type="match status" value="1"/>
</dbReference>
<dbReference type="InterPro" id="IPR016032">
    <property type="entry name" value="Sig_transdc_resp-reg_C-effctor"/>
</dbReference>
<dbReference type="InterPro" id="IPR001789">
    <property type="entry name" value="Sig_transdc_resp-reg_receiver"/>
</dbReference>
<keyword evidence="1 6" id="KW-0597">Phosphoprotein</keyword>
<evidence type="ECO:0000256" key="5">
    <source>
        <dbReference type="ARBA" id="ARBA00023163"/>
    </source>
</evidence>
<feature type="domain" description="Response regulatory" evidence="8">
    <location>
        <begin position="4"/>
        <end position="117"/>
    </location>
</feature>
<dbReference type="Gene3D" id="3.40.50.2300">
    <property type="match status" value="1"/>
</dbReference>
<dbReference type="PROSITE" id="PS50110">
    <property type="entry name" value="RESPONSE_REGULATORY"/>
    <property type="match status" value="1"/>
</dbReference>
<feature type="modified residue" description="4-aspartylphosphate" evidence="6">
    <location>
        <position position="53"/>
    </location>
</feature>
<keyword evidence="2" id="KW-0902">Two-component regulatory system</keyword>
<dbReference type="InterPro" id="IPR011006">
    <property type="entry name" value="CheY-like_superfamily"/>
</dbReference>
<evidence type="ECO:0000256" key="2">
    <source>
        <dbReference type="ARBA" id="ARBA00023012"/>
    </source>
</evidence>
<evidence type="ECO:0000256" key="3">
    <source>
        <dbReference type="ARBA" id="ARBA00023015"/>
    </source>
</evidence>